<name>A0ACC0FVY6_9ERIC</name>
<reference evidence="1 2" key="1">
    <citation type="journal article" date="2022" name="Plant J.">
        <title>Chromosome-level genome of Camellia lanceoleosa provides a valuable resource for understanding genome evolution and self-incompatibility.</title>
        <authorList>
            <person name="Gong W."/>
            <person name="Xiao S."/>
            <person name="Wang L."/>
            <person name="Liao Z."/>
            <person name="Chang Y."/>
            <person name="Mo W."/>
            <person name="Hu G."/>
            <person name="Li W."/>
            <person name="Zhao G."/>
            <person name="Zhu H."/>
            <person name="Hu X."/>
            <person name="Ji K."/>
            <person name="Xiang X."/>
            <person name="Song Q."/>
            <person name="Yuan D."/>
            <person name="Jin S."/>
            <person name="Zhang L."/>
        </authorList>
    </citation>
    <scope>NUCLEOTIDE SEQUENCE [LARGE SCALE GENOMIC DNA]</scope>
    <source>
        <tissue evidence="1">Fresh and healthy young leaves</tissue>
    </source>
</reference>
<dbReference type="Proteomes" id="UP001060215">
    <property type="component" value="Chromosome 13"/>
</dbReference>
<evidence type="ECO:0000313" key="2">
    <source>
        <dbReference type="Proteomes" id="UP001060215"/>
    </source>
</evidence>
<accession>A0ACC0FVY6</accession>
<comment type="caution">
    <text evidence="1">The sequence shown here is derived from an EMBL/GenBank/DDBJ whole genome shotgun (WGS) entry which is preliminary data.</text>
</comment>
<keyword evidence="2" id="KW-1185">Reference proteome</keyword>
<sequence>MDVDSSMASETDHDPTGPNNNGPTSEQVEQAPAEPPPQAQAQQSPVAGPRTAPTYSVVNAILEKKITPFGDPPTPRAAHVATAVGTMVVIQGGIGLAGLSAEDLHVLDLTQQRPRWHRFRKVGIFKAAEDDRQQFFIRTCF</sequence>
<dbReference type="EMBL" id="CM045770">
    <property type="protein sequence ID" value="KAI7992554.1"/>
    <property type="molecule type" value="Genomic_DNA"/>
</dbReference>
<evidence type="ECO:0000313" key="1">
    <source>
        <dbReference type="EMBL" id="KAI7992554.1"/>
    </source>
</evidence>
<protein>
    <submittedName>
        <fullName evidence="1">Serine/threonine-protein phosphatase BSL2</fullName>
    </submittedName>
</protein>
<organism evidence="1 2">
    <name type="scientific">Camellia lanceoleosa</name>
    <dbReference type="NCBI Taxonomy" id="1840588"/>
    <lineage>
        <taxon>Eukaryota</taxon>
        <taxon>Viridiplantae</taxon>
        <taxon>Streptophyta</taxon>
        <taxon>Embryophyta</taxon>
        <taxon>Tracheophyta</taxon>
        <taxon>Spermatophyta</taxon>
        <taxon>Magnoliopsida</taxon>
        <taxon>eudicotyledons</taxon>
        <taxon>Gunneridae</taxon>
        <taxon>Pentapetalae</taxon>
        <taxon>asterids</taxon>
        <taxon>Ericales</taxon>
        <taxon>Theaceae</taxon>
        <taxon>Camellia</taxon>
    </lineage>
</organism>
<gene>
    <name evidence="1" type="ORF">LOK49_LG12G01596</name>
</gene>
<proteinExistence type="predicted"/>